<dbReference type="PROSITE" id="PS50035">
    <property type="entry name" value="PLD"/>
    <property type="match status" value="1"/>
</dbReference>
<protein>
    <submittedName>
        <fullName evidence="3">Phospholipase D-like domain-containing protein</fullName>
    </submittedName>
</protein>
<reference evidence="3" key="1">
    <citation type="submission" date="2023-06" db="EMBL/GenBank/DDBJ databases">
        <title>Sysu t00039.</title>
        <authorList>
            <person name="Gao L."/>
            <person name="Fang B.-Z."/>
            <person name="Li W.-J."/>
        </authorList>
    </citation>
    <scope>NUCLEOTIDE SEQUENCE</scope>
    <source>
        <strain evidence="3">SYSU T00039</strain>
    </source>
</reference>
<dbReference type="AlphaFoldDB" id="A0AAW7M3P4"/>
<comment type="caution">
    <text evidence="3">The sequence shown here is derived from an EMBL/GenBank/DDBJ whole genome shotgun (WGS) entry which is preliminary data.</text>
</comment>
<dbReference type="Proteomes" id="UP001172737">
    <property type="component" value="Unassembled WGS sequence"/>
</dbReference>
<dbReference type="SMART" id="SM00155">
    <property type="entry name" value="PLDc"/>
    <property type="match status" value="2"/>
</dbReference>
<dbReference type="EMBL" id="JAUHQB010000002">
    <property type="protein sequence ID" value="MDN4482870.1"/>
    <property type="molecule type" value="Genomic_DNA"/>
</dbReference>
<evidence type="ECO:0000313" key="4">
    <source>
        <dbReference type="Proteomes" id="UP001172737"/>
    </source>
</evidence>
<dbReference type="Pfam" id="PF13091">
    <property type="entry name" value="PLDc_2"/>
    <property type="match status" value="1"/>
</dbReference>
<dbReference type="RefSeq" id="WP_301119488.1">
    <property type="nucleotide sequence ID" value="NZ_JAUHPX010000005.1"/>
</dbReference>
<accession>A0AAW7M3P4</accession>
<dbReference type="PANTHER" id="PTHR21248">
    <property type="entry name" value="CARDIOLIPIN SYNTHASE"/>
    <property type="match status" value="1"/>
</dbReference>
<proteinExistence type="predicted"/>
<dbReference type="Gene3D" id="3.30.870.10">
    <property type="entry name" value="Endonuclease Chain A"/>
    <property type="match status" value="1"/>
</dbReference>
<dbReference type="SUPFAM" id="SSF56024">
    <property type="entry name" value="Phospholipase D/nuclease"/>
    <property type="match status" value="1"/>
</dbReference>
<dbReference type="InterPro" id="IPR025202">
    <property type="entry name" value="PLD-like_dom"/>
</dbReference>
<feature type="domain" description="PLD phosphodiesterase" evidence="1">
    <location>
        <begin position="132"/>
        <end position="159"/>
    </location>
</feature>
<name>A0AAW7M3P4_9MICO</name>
<evidence type="ECO:0000259" key="1">
    <source>
        <dbReference type="PROSITE" id="PS50035"/>
    </source>
</evidence>
<dbReference type="EMBL" id="JAUHPX010000005">
    <property type="protein sequence ID" value="MDN4488499.1"/>
    <property type="molecule type" value="Genomic_DNA"/>
</dbReference>
<dbReference type="GO" id="GO:0030572">
    <property type="term" value="F:phosphatidyltransferase activity"/>
    <property type="evidence" value="ECO:0007669"/>
    <property type="project" value="UniProtKB-ARBA"/>
</dbReference>
<dbReference type="GO" id="GO:0032049">
    <property type="term" value="P:cardiolipin biosynthetic process"/>
    <property type="evidence" value="ECO:0007669"/>
    <property type="project" value="UniProtKB-ARBA"/>
</dbReference>
<reference evidence="2 5" key="2">
    <citation type="submission" date="2023-06" db="EMBL/GenBank/DDBJ databases">
        <title>SYSU T0a273.</title>
        <authorList>
            <person name="Gao L."/>
            <person name="Fang B.-Z."/>
            <person name="Li W.-J."/>
        </authorList>
    </citation>
    <scope>NUCLEOTIDE SEQUENCE [LARGE SCALE GENOMIC DNA]</scope>
    <source>
        <strain evidence="2 5">SYSU T0a273</strain>
    </source>
</reference>
<gene>
    <name evidence="2" type="ORF">QQ002_04865</name>
    <name evidence="3" type="ORF">QQX10_10000</name>
</gene>
<dbReference type="PANTHER" id="PTHR21248:SF22">
    <property type="entry name" value="PHOSPHOLIPASE D"/>
    <property type="match status" value="1"/>
</dbReference>
<sequence length="353" mass="38348">MHPVGSSAPVRALEPAPVDVALATPTLLPALDYLADLVGRVHRARRRVRLTTLTLSDGFLTGALVDALVDAARRGVEVCVQADTFTFRDTAASLLPGRVPTRARSDARTLAWRIRSAGGTFTWLGHERGPLFKGRTHTKLTVVDDSVYAFGGVNLDDRGVTNVDFMLRFDDPALADALADVHAEIRTVNRSTRPASVALPHEHGEVLIDGGGAGDSIIYRRALEVVEDAVEVTLVSQYCPTGELGRAIKERPHRIFFNRPGQASLLNRALIASSMLATRTSTSYAHPDYLHAKVILAHMPDGSRTAITGSHNFVWRGVEYGTREIALLTRHQDSVDAIAGFIDTEVHRRGDTA</sequence>
<dbReference type="Proteomes" id="UP001172756">
    <property type="component" value="Unassembled WGS sequence"/>
</dbReference>
<evidence type="ECO:0000313" key="2">
    <source>
        <dbReference type="EMBL" id="MDN4482870.1"/>
    </source>
</evidence>
<evidence type="ECO:0000313" key="5">
    <source>
        <dbReference type="Proteomes" id="UP001172756"/>
    </source>
</evidence>
<organism evidence="3 4">
    <name type="scientific">Demequina lignilytica</name>
    <dbReference type="NCBI Taxonomy" id="3051663"/>
    <lineage>
        <taxon>Bacteria</taxon>
        <taxon>Bacillati</taxon>
        <taxon>Actinomycetota</taxon>
        <taxon>Actinomycetes</taxon>
        <taxon>Micrococcales</taxon>
        <taxon>Demequinaceae</taxon>
        <taxon>Demequina</taxon>
    </lineage>
</organism>
<dbReference type="InterPro" id="IPR001736">
    <property type="entry name" value="PLipase_D/transphosphatidylase"/>
</dbReference>
<evidence type="ECO:0000313" key="3">
    <source>
        <dbReference type="EMBL" id="MDN4488499.1"/>
    </source>
</evidence>
<keyword evidence="4" id="KW-1185">Reference proteome</keyword>